<feature type="region of interest" description="Disordered" evidence="1">
    <location>
        <begin position="85"/>
        <end position="132"/>
    </location>
</feature>
<organism evidence="2 3">
    <name type="scientific">Streptomyces rochei</name>
    <name type="common">Streptomyces parvullus</name>
    <dbReference type="NCBI Taxonomy" id="1928"/>
    <lineage>
        <taxon>Bacteria</taxon>
        <taxon>Bacillati</taxon>
        <taxon>Actinomycetota</taxon>
        <taxon>Actinomycetes</taxon>
        <taxon>Kitasatosporales</taxon>
        <taxon>Streptomycetaceae</taxon>
        <taxon>Streptomyces</taxon>
        <taxon>Streptomyces rochei group</taxon>
    </lineage>
</organism>
<gene>
    <name evidence="2" type="ORF">P7W03_20950</name>
</gene>
<evidence type="ECO:0000256" key="1">
    <source>
        <dbReference type="SAM" id="MobiDB-lite"/>
    </source>
</evidence>
<dbReference type="Proteomes" id="UP001231701">
    <property type="component" value="Chromosome"/>
</dbReference>
<dbReference type="GeneID" id="90944548"/>
<protein>
    <submittedName>
        <fullName evidence="2">Uncharacterized protein</fullName>
    </submittedName>
</protein>
<name>A0AAX3ZL94_STRRO</name>
<evidence type="ECO:0000313" key="2">
    <source>
        <dbReference type="EMBL" id="WMC87884.1"/>
    </source>
</evidence>
<evidence type="ECO:0000313" key="3">
    <source>
        <dbReference type="Proteomes" id="UP001231701"/>
    </source>
</evidence>
<feature type="compositionally biased region" description="Low complexity" evidence="1">
    <location>
        <begin position="112"/>
        <end position="122"/>
    </location>
</feature>
<sequence length="132" mass="13891">MVQVTARPGQGLGGALDELVGLVSGRLRSVQSLRESGLTVRIDLSGQVDGRARVPVSPHSLSRVAALALPLSFTTRAVPSERCEEAWDWLPEADGSHRTPESDPDEETHPPAAASSTSASASCPSWPRTAPN</sequence>
<dbReference type="AlphaFoldDB" id="A0AAX3ZL94"/>
<dbReference type="EMBL" id="CP121271">
    <property type="protein sequence ID" value="WMC87884.1"/>
    <property type="molecule type" value="Genomic_DNA"/>
</dbReference>
<reference evidence="2" key="1">
    <citation type="submission" date="2023-03" db="EMBL/GenBank/DDBJ databases">
        <title>Borrelidin-producing and root-colonizing Streptomyces rochei is a potent biopesticide for soil-borne oomycete-caused plant diseases.</title>
        <authorList>
            <person name="Zhou D."/>
            <person name="Wang X."/>
            <person name="Navarro-Munoz J.C."/>
            <person name="Li W."/>
            <person name="Li J."/>
            <person name="Jiu M."/>
            <person name="Deng S."/>
            <person name="Ye Y."/>
            <person name="Daly P."/>
            <person name="Wei L."/>
        </authorList>
    </citation>
    <scope>NUCLEOTIDE SEQUENCE</scope>
    <source>
        <strain evidence="2">JK1</strain>
    </source>
</reference>
<proteinExistence type="predicted"/>
<accession>A0AAX3ZL94</accession>
<dbReference type="RefSeq" id="WP_127437926.1">
    <property type="nucleotide sequence ID" value="NZ_CP121271.1"/>
</dbReference>